<comment type="caution">
    <text evidence="5">The sequence shown here is derived from an EMBL/GenBank/DDBJ whole genome shotgun (WGS) entry which is preliminary data.</text>
</comment>
<dbReference type="SMART" id="SM00883">
    <property type="entry name" value="Cpn10"/>
    <property type="match status" value="1"/>
</dbReference>
<dbReference type="InterPro" id="IPR018369">
    <property type="entry name" value="Chaprnonin_Cpn10_CS"/>
</dbReference>
<dbReference type="HAMAP" id="MF_00580">
    <property type="entry name" value="CH10"/>
    <property type="match status" value="1"/>
</dbReference>
<dbReference type="RefSeq" id="WP_184656395.1">
    <property type="nucleotide sequence ID" value="NZ_JACHFQ010000001.1"/>
</dbReference>
<evidence type="ECO:0000256" key="1">
    <source>
        <dbReference type="ARBA" id="ARBA00006975"/>
    </source>
</evidence>
<comment type="subunit">
    <text evidence="3">Heptamer of 7 subunits arranged in a ring. Interacts with the chaperonin GroEL.</text>
</comment>
<dbReference type="GO" id="GO:0051082">
    <property type="term" value="F:unfolded protein binding"/>
    <property type="evidence" value="ECO:0007669"/>
    <property type="project" value="TreeGrafter"/>
</dbReference>
<dbReference type="GO" id="GO:0005737">
    <property type="term" value="C:cytoplasm"/>
    <property type="evidence" value="ECO:0007669"/>
    <property type="project" value="UniProtKB-SubCell"/>
</dbReference>
<evidence type="ECO:0000256" key="2">
    <source>
        <dbReference type="ARBA" id="ARBA00023186"/>
    </source>
</evidence>
<evidence type="ECO:0000256" key="3">
    <source>
        <dbReference type="HAMAP-Rule" id="MF_00580"/>
    </source>
</evidence>
<dbReference type="GO" id="GO:0046872">
    <property type="term" value="F:metal ion binding"/>
    <property type="evidence" value="ECO:0007669"/>
    <property type="project" value="TreeGrafter"/>
</dbReference>
<dbReference type="PANTHER" id="PTHR10772:SF63">
    <property type="entry name" value="20 KDA CHAPERONIN, CHLOROPLASTIC"/>
    <property type="match status" value="1"/>
</dbReference>
<dbReference type="GO" id="GO:0044183">
    <property type="term" value="F:protein folding chaperone"/>
    <property type="evidence" value="ECO:0007669"/>
    <property type="project" value="InterPro"/>
</dbReference>
<dbReference type="SUPFAM" id="SSF50129">
    <property type="entry name" value="GroES-like"/>
    <property type="match status" value="1"/>
</dbReference>
<dbReference type="InterPro" id="IPR020818">
    <property type="entry name" value="Chaperonin_GroES"/>
</dbReference>
<evidence type="ECO:0000313" key="6">
    <source>
        <dbReference type="Proteomes" id="UP000518887"/>
    </source>
</evidence>
<dbReference type="GO" id="GO:0051087">
    <property type="term" value="F:protein-folding chaperone binding"/>
    <property type="evidence" value="ECO:0007669"/>
    <property type="project" value="TreeGrafter"/>
</dbReference>
<keyword evidence="3" id="KW-0963">Cytoplasm</keyword>
<dbReference type="Pfam" id="PF00166">
    <property type="entry name" value="Cpn10"/>
    <property type="match status" value="1"/>
</dbReference>
<dbReference type="GO" id="GO:0005524">
    <property type="term" value="F:ATP binding"/>
    <property type="evidence" value="ECO:0007669"/>
    <property type="project" value="InterPro"/>
</dbReference>
<sequence length="90" mass="9819">MKLKPLADRVLLKQEKAETKTASGIIIPETAQEKTQTATVEAVGPGTEKDPITVKVGDRVMYDKYAGVQVKMDGEDYLIVKNSDIIAVVE</sequence>
<dbReference type="NCBIfam" id="NF001531">
    <property type="entry name" value="PRK00364.2-2"/>
    <property type="match status" value="1"/>
</dbReference>
<comment type="subcellular location">
    <subcellularLocation>
        <location evidence="3">Cytoplasm</location>
    </subcellularLocation>
</comment>
<dbReference type="InterPro" id="IPR037124">
    <property type="entry name" value="Chaperonin_GroES_sf"/>
</dbReference>
<dbReference type="Proteomes" id="UP000518887">
    <property type="component" value="Unassembled WGS sequence"/>
</dbReference>
<dbReference type="PROSITE" id="PS00681">
    <property type="entry name" value="CHAPERONINS_CPN10"/>
    <property type="match status" value="1"/>
</dbReference>
<organism evidence="5 6">
    <name type="scientific">Treponema ruminis</name>
    <dbReference type="NCBI Taxonomy" id="744515"/>
    <lineage>
        <taxon>Bacteria</taxon>
        <taxon>Pseudomonadati</taxon>
        <taxon>Spirochaetota</taxon>
        <taxon>Spirochaetia</taxon>
        <taxon>Spirochaetales</taxon>
        <taxon>Treponemataceae</taxon>
        <taxon>Treponema</taxon>
    </lineage>
</organism>
<dbReference type="PRINTS" id="PR00297">
    <property type="entry name" value="CHAPERONIN10"/>
</dbReference>
<dbReference type="InterPro" id="IPR011032">
    <property type="entry name" value="GroES-like_sf"/>
</dbReference>
<protein>
    <recommendedName>
        <fullName evidence="3">Co-chaperonin GroES</fullName>
    </recommendedName>
    <alternativeName>
        <fullName evidence="3">10 kDa chaperonin</fullName>
    </alternativeName>
    <alternativeName>
        <fullName evidence="3">Chaperonin-10</fullName>
        <shortName evidence="3">Cpn10</shortName>
    </alternativeName>
</protein>
<dbReference type="CDD" id="cd00320">
    <property type="entry name" value="cpn10"/>
    <property type="match status" value="1"/>
</dbReference>
<comment type="function">
    <text evidence="3 4">Together with the chaperonin GroEL, plays an essential role in assisting protein folding. The GroEL-GroES system forms a nano-cage that allows encapsulation of the non-native substrate proteins and provides a physical environment optimized to promote and accelerate protein folding. GroES binds to the apical surface of the GroEL ring, thereby capping the opening of the GroEL channel.</text>
</comment>
<name>A0A7W8G6S0_9SPIR</name>
<dbReference type="FunFam" id="2.30.33.40:FF:000001">
    <property type="entry name" value="10 kDa chaperonin"/>
    <property type="match status" value="1"/>
</dbReference>
<comment type="similarity">
    <text evidence="1 3 4">Belongs to the GroES chaperonin family.</text>
</comment>
<dbReference type="Gene3D" id="2.30.33.40">
    <property type="entry name" value="GroES chaperonin"/>
    <property type="match status" value="1"/>
</dbReference>
<proteinExistence type="inferred from homology"/>
<accession>A0A7W8G6S0</accession>
<dbReference type="PANTHER" id="PTHR10772">
    <property type="entry name" value="10 KDA HEAT SHOCK PROTEIN"/>
    <property type="match status" value="1"/>
</dbReference>
<dbReference type="EMBL" id="JACHFQ010000001">
    <property type="protein sequence ID" value="MBB5224774.1"/>
    <property type="molecule type" value="Genomic_DNA"/>
</dbReference>
<keyword evidence="2 3" id="KW-0143">Chaperone</keyword>
<evidence type="ECO:0000313" key="5">
    <source>
        <dbReference type="EMBL" id="MBB5224774.1"/>
    </source>
</evidence>
<dbReference type="AlphaFoldDB" id="A0A7W8G6S0"/>
<keyword evidence="6" id="KW-1185">Reference proteome</keyword>
<evidence type="ECO:0000256" key="4">
    <source>
        <dbReference type="RuleBase" id="RU000535"/>
    </source>
</evidence>
<reference evidence="5 6" key="1">
    <citation type="submission" date="2020-08" db="EMBL/GenBank/DDBJ databases">
        <title>Genomic Encyclopedia of Type Strains, Phase IV (KMG-IV): sequencing the most valuable type-strain genomes for metagenomic binning, comparative biology and taxonomic classification.</title>
        <authorList>
            <person name="Goeker M."/>
        </authorList>
    </citation>
    <scope>NUCLEOTIDE SEQUENCE [LARGE SCALE GENOMIC DNA]</scope>
    <source>
        <strain evidence="5 6">DSM 103462</strain>
    </source>
</reference>
<gene>
    <name evidence="3" type="primary">groES</name>
    <name evidence="3" type="synonym">groS</name>
    <name evidence="5" type="ORF">HNP76_000114</name>
</gene>